<reference evidence="2" key="2">
    <citation type="journal article" date="2021" name="Microbiome">
        <title>Successional dynamics and alternative stable states in a saline activated sludge microbial community over 9 years.</title>
        <authorList>
            <person name="Wang Y."/>
            <person name="Ye J."/>
            <person name="Ju F."/>
            <person name="Liu L."/>
            <person name="Boyd J.A."/>
            <person name="Deng Y."/>
            <person name="Parks D.H."/>
            <person name="Jiang X."/>
            <person name="Yin X."/>
            <person name="Woodcroft B.J."/>
            <person name="Tyson G.W."/>
            <person name="Hugenholtz P."/>
            <person name="Polz M.F."/>
            <person name="Zhang T."/>
        </authorList>
    </citation>
    <scope>NUCLEOTIDE SEQUENCE</scope>
    <source>
        <strain evidence="2">HKST-UBA02</strain>
    </source>
</reference>
<proteinExistence type="predicted"/>
<protein>
    <submittedName>
        <fullName evidence="2">Uncharacterized protein</fullName>
    </submittedName>
</protein>
<evidence type="ECO:0000313" key="3">
    <source>
        <dbReference type="Proteomes" id="UP000739538"/>
    </source>
</evidence>
<feature type="chain" id="PRO_5036947341" evidence="1">
    <location>
        <begin position="25"/>
        <end position="261"/>
    </location>
</feature>
<comment type="caution">
    <text evidence="2">The sequence shown here is derived from an EMBL/GenBank/DDBJ whole genome shotgun (WGS) entry which is preliminary data.</text>
</comment>
<dbReference type="EMBL" id="JAGQHS010000216">
    <property type="protein sequence ID" value="MCA9758822.1"/>
    <property type="molecule type" value="Genomic_DNA"/>
</dbReference>
<sequence>MTRSQLLPLSLGLGFLLSAGAAHAGPNAGGTLIIHAAPGIAYTDDLPPLCEIVDLPGDCSGAVTNLPGGSSEPHVWWIAAAFPNGSSPRLAGVTLGVHYDDAAITLVDYGPCGDFELHDEAWPAPGSGTAITWGVAQTDHLVSIYGFAGYEYYGNDVTFCVGQPAVRNAVFADDSVPSQLDPVVDFGCLGFNGDPGYLACPDGPPLIGACCVGETCVQLTEADCSDQGGTAWYLDTPCEPNPCAPVPTVEESWGRIKGQYR</sequence>
<reference evidence="2" key="1">
    <citation type="submission" date="2020-04" db="EMBL/GenBank/DDBJ databases">
        <authorList>
            <person name="Zhang T."/>
        </authorList>
    </citation>
    <scope>NUCLEOTIDE SEQUENCE</scope>
    <source>
        <strain evidence="2">HKST-UBA02</strain>
    </source>
</reference>
<name>A0A956NG77_UNCEI</name>
<evidence type="ECO:0000256" key="1">
    <source>
        <dbReference type="SAM" id="SignalP"/>
    </source>
</evidence>
<keyword evidence="1" id="KW-0732">Signal</keyword>
<organism evidence="2 3">
    <name type="scientific">Eiseniibacteriota bacterium</name>
    <dbReference type="NCBI Taxonomy" id="2212470"/>
    <lineage>
        <taxon>Bacteria</taxon>
        <taxon>Candidatus Eiseniibacteriota</taxon>
    </lineage>
</organism>
<evidence type="ECO:0000313" key="2">
    <source>
        <dbReference type="EMBL" id="MCA9758822.1"/>
    </source>
</evidence>
<accession>A0A956NG77</accession>
<dbReference type="AlphaFoldDB" id="A0A956NG77"/>
<dbReference type="Proteomes" id="UP000739538">
    <property type="component" value="Unassembled WGS sequence"/>
</dbReference>
<gene>
    <name evidence="2" type="ORF">KDA27_23715</name>
</gene>
<feature type="signal peptide" evidence="1">
    <location>
        <begin position="1"/>
        <end position="24"/>
    </location>
</feature>